<gene>
    <name evidence="1" type="ORF">SCLCIDRAFT_88922</name>
</gene>
<dbReference type="AlphaFoldDB" id="A0A0C2ZXE5"/>
<reference evidence="2" key="2">
    <citation type="submission" date="2015-01" db="EMBL/GenBank/DDBJ databases">
        <title>Evolutionary Origins and Diversification of the Mycorrhizal Mutualists.</title>
        <authorList>
            <consortium name="DOE Joint Genome Institute"/>
            <consortium name="Mycorrhizal Genomics Consortium"/>
            <person name="Kohler A."/>
            <person name="Kuo A."/>
            <person name="Nagy L.G."/>
            <person name="Floudas D."/>
            <person name="Copeland A."/>
            <person name="Barry K.W."/>
            <person name="Cichocki N."/>
            <person name="Veneault-Fourrey C."/>
            <person name="LaButti K."/>
            <person name="Lindquist E.A."/>
            <person name="Lipzen A."/>
            <person name="Lundell T."/>
            <person name="Morin E."/>
            <person name="Murat C."/>
            <person name="Riley R."/>
            <person name="Ohm R."/>
            <person name="Sun H."/>
            <person name="Tunlid A."/>
            <person name="Henrissat B."/>
            <person name="Grigoriev I.V."/>
            <person name="Hibbett D.S."/>
            <person name="Martin F."/>
        </authorList>
    </citation>
    <scope>NUCLEOTIDE SEQUENCE [LARGE SCALE GENOMIC DNA]</scope>
    <source>
        <strain evidence="2">Foug A</strain>
    </source>
</reference>
<evidence type="ECO:0000313" key="1">
    <source>
        <dbReference type="EMBL" id="KIM57132.1"/>
    </source>
</evidence>
<sequence>HVIKRKLAFDRKVILSRTREVLFDDGQLMQVYDNAADMTFTTSKKLLPRWSA</sequence>
<accession>A0A0C2ZXE5</accession>
<keyword evidence="2" id="KW-1185">Reference proteome</keyword>
<protein>
    <submittedName>
        <fullName evidence="1">Uncharacterized protein</fullName>
    </submittedName>
</protein>
<evidence type="ECO:0000313" key="2">
    <source>
        <dbReference type="Proteomes" id="UP000053989"/>
    </source>
</evidence>
<name>A0A0C2ZXE5_9AGAM</name>
<feature type="non-terminal residue" evidence="1">
    <location>
        <position position="52"/>
    </location>
</feature>
<reference evidence="1 2" key="1">
    <citation type="submission" date="2014-04" db="EMBL/GenBank/DDBJ databases">
        <authorList>
            <consortium name="DOE Joint Genome Institute"/>
            <person name="Kuo A."/>
            <person name="Kohler A."/>
            <person name="Nagy L.G."/>
            <person name="Floudas D."/>
            <person name="Copeland A."/>
            <person name="Barry K.W."/>
            <person name="Cichocki N."/>
            <person name="Veneault-Fourrey C."/>
            <person name="LaButti K."/>
            <person name="Lindquist E.A."/>
            <person name="Lipzen A."/>
            <person name="Lundell T."/>
            <person name="Morin E."/>
            <person name="Murat C."/>
            <person name="Sun H."/>
            <person name="Tunlid A."/>
            <person name="Henrissat B."/>
            <person name="Grigoriev I.V."/>
            <person name="Hibbett D.S."/>
            <person name="Martin F."/>
            <person name="Nordberg H.P."/>
            <person name="Cantor M.N."/>
            <person name="Hua S.X."/>
        </authorList>
    </citation>
    <scope>NUCLEOTIDE SEQUENCE [LARGE SCALE GENOMIC DNA]</scope>
    <source>
        <strain evidence="1 2">Foug A</strain>
    </source>
</reference>
<dbReference type="InParanoid" id="A0A0C2ZXE5"/>
<proteinExistence type="predicted"/>
<organism evidence="1 2">
    <name type="scientific">Scleroderma citrinum Foug A</name>
    <dbReference type="NCBI Taxonomy" id="1036808"/>
    <lineage>
        <taxon>Eukaryota</taxon>
        <taxon>Fungi</taxon>
        <taxon>Dikarya</taxon>
        <taxon>Basidiomycota</taxon>
        <taxon>Agaricomycotina</taxon>
        <taxon>Agaricomycetes</taxon>
        <taxon>Agaricomycetidae</taxon>
        <taxon>Boletales</taxon>
        <taxon>Sclerodermatineae</taxon>
        <taxon>Sclerodermataceae</taxon>
        <taxon>Scleroderma</taxon>
    </lineage>
</organism>
<dbReference type="HOGENOM" id="CLU_186480_1_0_1"/>
<dbReference type="EMBL" id="KN822105">
    <property type="protein sequence ID" value="KIM57132.1"/>
    <property type="molecule type" value="Genomic_DNA"/>
</dbReference>
<feature type="non-terminal residue" evidence="1">
    <location>
        <position position="1"/>
    </location>
</feature>
<dbReference type="OrthoDB" id="2615638at2759"/>
<dbReference type="Proteomes" id="UP000053989">
    <property type="component" value="Unassembled WGS sequence"/>
</dbReference>